<dbReference type="Proteomes" id="UP001195769">
    <property type="component" value="Unassembled WGS sequence"/>
</dbReference>
<sequence>MYPGRRPQRFDIYLEVINVPQGIRAREAKTSAVGNLCINTDIPQKLTDLIYMYTNARLAPRKQYFYMRFDDDQDRSKFDRLGPSDIPFAYLSIGNLRPATTLVRIHEQPEQSHATASSLRLDFINACLACQTAALELVKFDDAQHEVIDGRFVNNYRQYLRFTHLDATGQATSTPSNPFYTSPNGDRETQSEAVTQLKALRLTRSWLNAHVDVFNFILQSFDLEIGRLRSMIVDGPTC</sequence>
<reference evidence="1" key="1">
    <citation type="journal article" date="2020" name="New Phytol.">
        <title>Comparative genomics reveals dynamic genome evolution in host specialist ectomycorrhizal fungi.</title>
        <authorList>
            <person name="Lofgren L.A."/>
            <person name="Nguyen N.H."/>
            <person name="Vilgalys R."/>
            <person name="Ruytinx J."/>
            <person name="Liao H.L."/>
            <person name="Branco S."/>
            <person name="Kuo A."/>
            <person name="LaButti K."/>
            <person name="Lipzen A."/>
            <person name="Andreopoulos W."/>
            <person name="Pangilinan J."/>
            <person name="Riley R."/>
            <person name="Hundley H."/>
            <person name="Na H."/>
            <person name="Barry K."/>
            <person name="Grigoriev I.V."/>
            <person name="Stajich J.E."/>
            <person name="Kennedy P.G."/>
        </authorList>
    </citation>
    <scope>NUCLEOTIDE SEQUENCE</scope>
    <source>
        <strain evidence="1">FC203</strain>
    </source>
</reference>
<evidence type="ECO:0000313" key="2">
    <source>
        <dbReference type="Proteomes" id="UP001195769"/>
    </source>
</evidence>
<name>A0AAD4HN24_9AGAM</name>
<dbReference type="RefSeq" id="XP_041229340.1">
    <property type="nucleotide sequence ID" value="XM_041376696.1"/>
</dbReference>
<proteinExistence type="predicted"/>
<accession>A0AAD4HN24</accession>
<organism evidence="1 2">
    <name type="scientific">Suillus fuscotomentosus</name>
    <dbReference type="NCBI Taxonomy" id="1912939"/>
    <lineage>
        <taxon>Eukaryota</taxon>
        <taxon>Fungi</taxon>
        <taxon>Dikarya</taxon>
        <taxon>Basidiomycota</taxon>
        <taxon>Agaricomycotina</taxon>
        <taxon>Agaricomycetes</taxon>
        <taxon>Agaricomycetidae</taxon>
        <taxon>Boletales</taxon>
        <taxon>Suillineae</taxon>
        <taxon>Suillaceae</taxon>
        <taxon>Suillus</taxon>
    </lineage>
</organism>
<protein>
    <submittedName>
        <fullName evidence="1">Uncharacterized protein</fullName>
    </submittedName>
</protein>
<comment type="caution">
    <text evidence="1">The sequence shown here is derived from an EMBL/GenBank/DDBJ whole genome shotgun (WGS) entry which is preliminary data.</text>
</comment>
<evidence type="ECO:0000313" key="1">
    <source>
        <dbReference type="EMBL" id="KAG1903765.1"/>
    </source>
</evidence>
<dbReference type="AlphaFoldDB" id="A0AAD4HN24"/>
<dbReference type="EMBL" id="JABBWK010000011">
    <property type="protein sequence ID" value="KAG1903765.1"/>
    <property type="molecule type" value="Genomic_DNA"/>
</dbReference>
<dbReference type="GeneID" id="64670994"/>
<keyword evidence="2" id="KW-1185">Reference proteome</keyword>
<gene>
    <name evidence="1" type="ORF">F5891DRAFT_977333</name>
</gene>